<organism evidence="1 2">
    <name type="scientific">Deinococcus multiflagellatus</name>
    <dbReference type="NCBI Taxonomy" id="1656887"/>
    <lineage>
        <taxon>Bacteria</taxon>
        <taxon>Thermotogati</taxon>
        <taxon>Deinococcota</taxon>
        <taxon>Deinococci</taxon>
        <taxon>Deinococcales</taxon>
        <taxon>Deinococcaceae</taxon>
        <taxon>Deinococcus</taxon>
    </lineage>
</organism>
<evidence type="ECO:0000313" key="1">
    <source>
        <dbReference type="EMBL" id="MFC6661524.1"/>
    </source>
</evidence>
<sequence>MFAPQHAIPRPLKHELPRAGLLAHLHAETDVALLALVAPSGYGKTTLLAQHARRAARPWRG</sequence>
<evidence type="ECO:0000313" key="2">
    <source>
        <dbReference type="Proteomes" id="UP001596317"/>
    </source>
</evidence>
<reference evidence="2" key="1">
    <citation type="journal article" date="2019" name="Int. J. Syst. Evol. Microbiol.">
        <title>The Global Catalogue of Microorganisms (GCM) 10K type strain sequencing project: providing services to taxonomists for standard genome sequencing and annotation.</title>
        <authorList>
            <consortium name="The Broad Institute Genomics Platform"/>
            <consortium name="The Broad Institute Genome Sequencing Center for Infectious Disease"/>
            <person name="Wu L."/>
            <person name="Ma J."/>
        </authorList>
    </citation>
    <scope>NUCLEOTIDE SEQUENCE [LARGE SCALE GENOMIC DNA]</scope>
    <source>
        <strain evidence="2">CCUG 63830</strain>
    </source>
</reference>
<comment type="caution">
    <text evidence="1">The sequence shown here is derived from an EMBL/GenBank/DDBJ whole genome shotgun (WGS) entry which is preliminary data.</text>
</comment>
<dbReference type="RefSeq" id="WP_380057038.1">
    <property type="nucleotide sequence ID" value="NZ_JBHSWB010000001.1"/>
</dbReference>
<protein>
    <submittedName>
        <fullName evidence="1">Uncharacterized protein</fullName>
    </submittedName>
</protein>
<accession>A0ABW1ZKV6</accession>
<keyword evidence="2" id="KW-1185">Reference proteome</keyword>
<proteinExistence type="predicted"/>
<name>A0ABW1ZKV6_9DEIO</name>
<dbReference type="EMBL" id="JBHSWB010000001">
    <property type="protein sequence ID" value="MFC6661524.1"/>
    <property type="molecule type" value="Genomic_DNA"/>
</dbReference>
<dbReference type="Proteomes" id="UP001596317">
    <property type="component" value="Unassembled WGS sequence"/>
</dbReference>
<gene>
    <name evidence="1" type="ORF">ACFP90_15135</name>
</gene>